<dbReference type="InterPro" id="IPR016035">
    <property type="entry name" value="Acyl_Trfase/lysoPLipase"/>
</dbReference>
<evidence type="ECO:0000259" key="11">
    <source>
        <dbReference type="PROSITE" id="PS51635"/>
    </source>
</evidence>
<keyword evidence="13" id="KW-1185">Reference proteome</keyword>
<evidence type="ECO:0000256" key="5">
    <source>
        <dbReference type="ARBA" id="ARBA00022963"/>
    </source>
</evidence>
<feature type="compositionally biased region" description="Polar residues" evidence="9">
    <location>
        <begin position="1"/>
        <end position="10"/>
    </location>
</feature>
<feature type="compositionally biased region" description="Low complexity" evidence="9">
    <location>
        <begin position="1134"/>
        <end position="1147"/>
    </location>
</feature>
<dbReference type="Pfam" id="PF01734">
    <property type="entry name" value="Patatin"/>
    <property type="match status" value="1"/>
</dbReference>
<dbReference type="SUPFAM" id="SSF52151">
    <property type="entry name" value="FabD/lysophospholipase-like"/>
    <property type="match status" value="1"/>
</dbReference>
<protein>
    <recommendedName>
        <fullName evidence="14">Patatin-like phospholipase</fullName>
    </recommendedName>
</protein>
<evidence type="ECO:0000256" key="9">
    <source>
        <dbReference type="SAM" id="MobiDB-lite"/>
    </source>
</evidence>
<dbReference type="SUPFAM" id="SSF57850">
    <property type="entry name" value="RING/U-box"/>
    <property type="match status" value="1"/>
</dbReference>
<sequence length="1163" mass="131169">MSFTQDTTDPLENMESDSESTASECSDTVQLICRRPGCGEADESKLFICSRCDDPTLALCEAHWETWHPHKPPPEPKPKTGRSTRKSKAKSKPVPTHERRLLRDQVCLEKRINDWLNEEDGNKYSEKHTKNLPSFWFGADLINGTFHLNSDLYGSMILSSAFQDRSKQFPSLVSFIGSTGAGKSTMIKAIIGCGISRTTTEENTSTWARILTPIAGIKAFAARPTSSNVHLYHDFATIDTARPILFADSEGLSGGNQTPFGASMEAIAGIARKVIPWKQSAHKITREYCVEHIYPRILYAFSDVLCYVIQQDPRVVETLVSRMIAWADKARNASLNQVTLPRVILILNNVALSDKERAVWEDGKLATELVIDNLKACTHLSPGLQEIADRWNGILDQGDHVHSVMDLFLRYFQSISVVYMPPRGKPQEAAVFYGQVQRLRHEILDSSQKVGVERLMSFNQVDSRCLESLLNIGIEHFFNKLDEPFDFFQIARMNRPLSKSIGDNATYLMTTMEETEANWKQLDERCRDLFVSYRTMMVLSERRSGRSTIGVLEGTTFAEPFQDAHKKFYTSSRCWFIKGQRRCRNTREGHTKGHLDRHGEFIASGGYQTEYEEQHSSEFKDSVVKLSKPLIKSLNDPNSEVCKAVVDSHLAALYKEREFWKRTFSNKICLSCLAEPPDFSLNCGHAICSSCVKVFGHQQRQDTVYHLGFCPLCSDGSQTELPFARIQLKPDSAGVRILAIDGGGVRGVISARILQMLEDEIGLNLPLFHFFDMILGTSSGGIISLALGANLWPAHRSLEAFKTLGKGAFVKLKLTKIPFFGVLFSWLRDSYYDEGVIEKALQDTEEDIAMEVQVWEAYVLVSVLLPYTVIMKLSWGMLTAIWLFLQGALYIRCAFPVSIGLAVTEAPTLWNGTPKVDIALSVGTGSAEDRVVEKEWVSQYVVHGWLKRCIDLFESNLDAERLWRKYHETLDEEAQRRHHRLNVKLTGTLPFMADTGAIERMDKETIAYFRCPDAELRLRSTAEALLASLFYISVDYPSALPGSDDNRFLFRAQIFCRLEQHHQKALLDRLQAAGCGFLVHGRPVDIGFEDHSSRYNAGETFRQDIQWRGPLRGTFHIHLVFRRDAAMEKEAELSSPTDSASDSTSTPVAKYDISSSPFTWATS</sequence>
<feature type="compositionally biased region" description="Basic residues" evidence="9">
    <location>
        <begin position="79"/>
        <end position="91"/>
    </location>
</feature>
<keyword evidence="4" id="KW-0862">Zinc</keyword>
<feature type="region of interest" description="Disordered" evidence="9">
    <location>
        <begin position="1131"/>
        <end position="1163"/>
    </location>
</feature>
<dbReference type="EMBL" id="JBFXLR010000006">
    <property type="protein sequence ID" value="KAL2857609.1"/>
    <property type="molecule type" value="Genomic_DNA"/>
</dbReference>
<gene>
    <name evidence="12" type="ORF">BJX68DRAFT_263171</name>
</gene>
<evidence type="ECO:0000259" key="10">
    <source>
        <dbReference type="PROSITE" id="PS50089"/>
    </source>
</evidence>
<feature type="compositionally biased region" description="Polar residues" evidence="9">
    <location>
        <begin position="1153"/>
        <end position="1163"/>
    </location>
</feature>
<dbReference type="PROSITE" id="PS00518">
    <property type="entry name" value="ZF_RING_1"/>
    <property type="match status" value="1"/>
</dbReference>
<feature type="domain" description="PNPLA" evidence="11">
    <location>
        <begin position="738"/>
        <end position="930"/>
    </location>
</feature>
<feature type="region of interest" description="Disordered" evidence="9">
    <location>
        <begin position="1"/>
        <end position="24"/>
    </location>
</feature>
<dbReference type="InterPro" id="IPR027417">
    <property type="entry name" value="P-loop_NTPase"/>
</dbReference>
<dbReference type="InterPro" id="IPR001841">
    <property type="entry name" value="Znf_RING"/>
</dbReference>
<name>A0ABR4L0F8_9EURO</name>
<dbReference type="SUPFAM" id="SSF52540">
    <property type="entry name" value="P-loop containing nucleoside triphosphate hydrolases"/>
    <property type="match status" value="1"/>
</dbReference>
<dbReference type="Gene3D" id="3.40.1090.10">
    <property type="entry name" value="Cytosolic phospholipase A2 catalytic domain"/>
    <property type="match status" value="1"/>
</dbReference>
<dbReference type="Gene3D" id="3.40.50.300">
    <property type="entry name" value="P-loop containing nucleotide triphosphate hydrolases"/>
    <property type="match status" value="1"/>
</dbReference>
<feature type="short sequence motif" description="GXGXXG" evidence="8">
    <location>
        <begin position="742"/>
        <end position="747"/>
    </location>
</feature>
<organism evidence="12 13">
    <name type="scientific">Aspergillus pseudodeflectus</name>
    <dbReference type="NCBI Taxonomy" id="176178"/>
    <lineage>
        <taxon>Eukaryota</taxon>
        <taxon>Fungi</taxon>
        <taxon>Dikarya</taxon>
        <taxon>Ascomycota</taxon>
        <taxon>Pezizomycotina</taxon>
        <taxon>Eurotiomycetes</taxon>
        <taxon>Eurotiomycetidae</taxon>
        <taxon>Eurotiales</taxon>
        <taxon>Aspergillaceae</taxon>
        <taxon>Aspergillus</taxon>
        <taxon>Aspergillus subgen. Nidulantes</taxon>
    </lineage>
</organism>
<evidence type="ECO:0008006" key="14">
    <source>
        <dbReference type="Google" id="ProtNLM"/>
    </source>
</evidence>
<feature type="domain" description="RING-type" evidence="10">
    <location>
        <begin position="669"/>
        <end position="714"/>
    </location>
</feature>
<feature type="active site" description="Nucleophile" evidence="8">
    <location>
        <position position="778"/>
    </location>
</feature>
<dbReference type="RefSeq" id="XP_070903140.1">
    <property type="nucleotide sequence ID" value="XM_071044621.1"/>
</dbReference>
<dbReference type="PROSITE" id="PS51635">
    <property type="entry name" value="PNPLA"/>
    <property type="match status" value="1"/>
</dbReference>
<dbReference type="CDD" id="cd07199">
    <property type="entry name" value="Pat17_PNPLA8_PNPLA9_like"/>
    <property type="match status" value="1"/>
</dbReference>
<comment type="caution">
    <text evidence="8">Lacks conserved residue(s) required for the propagation of feature annotation.</text>
</comment>
<keyword evidence="3 8" id="KW-0378">Hydrolase</keyword>
<evidence type="ECO:0000313" key="12">
    <source>
        <dbReference type="EMBL" id="KAL2857609.1"/>
    </source>
</evidence>
<dbReference type="Proteomes" id="UP001610444">
    <property type="component" value="Unassembled WGS sequence"/>
</dbReference>
<evidence type="ECO:0000256" key="8">
    <source>
        <dbReference type="PROSITE-ProRule" id="PRU01161"/>
    </source>
</evidence>
<evidence type="ECO:0000313" key="13">
    <source>
        <dbReference type="Proteomes" id="UP001610444"/>
    </source>
</evidence>
<evidence type="ECO:0000256" key="1">
    <source>
        <dbReference type="ARBA" id="ARBA00022723"/>
    </source>
</evidence>
<keyword evidence="2 7" id="KW-0863">Zinc-finger</keyword>
<feature type="region of interest" description="Disordered" evidence="9">
    <location>
        <begin position="66"/>
        <end position="98"/>
    </location>
</feature>
<keyword evidence="6 8" id="KW-0443">Lipid metabolism</keyword>
<dbReference type="PANTHER" id="PTHR24185:SF1">
    <property type="entry name" value="CALCIUM-INDEPENDENT PHOSPHOLIPASE A2-GAMMA"/>
    <property type="match status" value="1"/>
</dbReference>
<keyword evidence="5 8" id="KW-0442">Lipid degradation</keyword>
<evidence type="ECO:0000256" key="2">
    <source>
        <dbReference type="ARBA" id="ARBA00022771"/>
    </source>
</evidence>
<evidence type="ECO:0000256" key="7">
    <source>
        <dbReference type="PROSITE-ProRule" id="PRU00175"/>
    </source>
</evidence>
<feature type="short sequence motif" description="GXSXG" evidence="8">
    <location>
        <begin position="776"/>
        <end position="780"/>
    </location>
</feature>
<dbReference type="PROSITE" id="PS50089">
    <property type="entry name" value="ZF_RING_2"/>
    <property type="match status" value="1"/>
</dbReference>
<dbReference type="InterPro" id="IPR002641">
    <property type="entry name" value="PNPLA_dom"/>
</dbReference>
<proteinExistence type="predicted"/>
<keyword evidence="1" id="KW-0479">Metal-binding</keyword>
<dbReference type="InterPro" id="IPR017907">
    <property type="entry name" value="Znf_RING_CS"/>
</dbReference>
<feature type="compositionally biased region" description="Basic and acidic residues" evidence="9">
    <location>
        <begin position="66"/>
        <end position="78"/>
    </location>
</feature>
<dbReference type="GeneID" id="98159785"/>
<evidence type="ECO:0000256" key="3">
    <source>
        <dbReference type="ARBA" id="ARBA00022801"/>
    </source>
</evidence>
<comment type="caution">
    <text evidence="12">The sequence shown here is derived from an EMBL/GenBank/DDBJ whole genome shotgun (WGS) entry which is preliminary data.</text>
</comment>
<dbReference type="PANTHER" id="PTHR24185">
    <property type="entry name" value="CALCIUM-INDEPENDENT PHOSPHOLIPASE A2-GAMMA"/>
    <property type="match status" value="1"/>
</dbReference>
<feature type="active site" description="Proton acceptor" evidence="8">
    <location>
        <position position="917"/>
    </location>
</feature>
<evidence type="ECO:0000256" key="4">
    <source>
        <dbReference type="ARBA" id="ARBA00022833"/>
    </source>
</evidence>
<reference evidence="12 13" key="1">
    <citation type="submission" date="2024-07" db="EMBL/GenBank/DDBJ databases">
        <title>Section-level genome sequencing and comparative genomics of Aspergillus sections Usti and Cavernicolus.</title>
        <authorList>
            <consortium name="Lawrence Berkeley National Laboratory"/>
            <person name="Nybo J.L."/>
            <person name="Vesth T.C."/>
            <person name="Theobald S."/>
            <person name="Frisvad J.C."/>
            <person name="Larsen T.O."/>
            <person name="Kjaerboelling I."/>
            <person name="Rothschild-Mancinelli K."/>
            <person name="Lyhne E.K."/>
            <person name="Kogle M.E."/>
            <person name="Barry K."/>
            <person name="Clum A."/>
            <person name="Na H."/>
            <person name="Ledsgaard L."/>
            <person name="Lin J."/>
            <person name="Lipzen A."/>
            <person name="Kuo A."/>
            <person name="Riley R."/>
            <person name="Mondo S."/>
            <person name="LaButti K."/>
            <person name="Haridas S."/>
            <person name="Pangalinan J."/>
            <person name="Salamov A.A."/>
            <person name="Simmons B.A."/>
            <person name="Magnuson J.K."/>
            <person name="Chen J."/>
            <person name="Drula E."/>
            <person name="Henrissat B."/>
            <person name="Wiebenga A."/>
            <person name="Lubbers R.J."/>
            <person name="Gomes A.C."/>
            <person name="Macurrencykelacurrency M.R."/>
            <person name="Stajich J."/>
            <person name="Grigoriev I.V."/>
            <person name="Mortensen U.H."/>
            <person name="De vries R.P."/>
            <person name="Baker S.E."/>
            <person name="Andersen M.R."/>
        </authorList>
    </citation>
    <scope>NUCLEOTIDE SEQUENCE [LARGE SCALE GENOMIC DNA]</scope>
    <source>
        <strain evidence="12 13">CBS 756.74</strain>
    </source>
</reference>
<evidence type="ECO:0000256" key="6">
    <source>
        <dbReference type="ARBA" id="ARBA00023098"/>
    </source>
</evidence>
<accession>A0ABR4L0F8</accession>